<evidence type="ECO:0000256" key="2">
    <source>
        <dbReference type="ARBA" id="ARBA00022723"/>
    </source>
</evidence>
<dbReference type="InterPro" id="IPR055557">
    <property type="entry name" value="DUF7133"/>
</dbReference>
<dbReference type="Pfam" id="PF00034">
    <property type="entry name" value="Cytochrom_C"/>
    <property type="match status" value="2"/>
</dbReference>
<dbReference type="PANTHER" id="PTHR33546">
    <property type="entry name" value="LARGE, MULTIFUNCTIONAL SECRETED PROTEIN-RELATED"/>
    <property type="match status" value="1"/>
</dbReference>
<dbReference type="EMBL" id="JAMFTH010000001">
    <property type="protein sequence ID" value="MCP8899092.1"/>
    <property type="molecule type" value="Genomic_DNA"/>
</dbReference>
<dbReference type="InterPro" id="IPR011989">
    <property type="entry name" value="ARM-like"/>
</dbReference>
<dbReference type="SUPFAM" id="SSF46626">
    <property type="entry name" value="Cytochrome c"/>
    <property type="match status" value="2"/>
</dbReference>
<dbReference type="NCBIfam" id="TIGR02604">
    <property type="entry name" value="Piru_Ver_Nterm"/>
    <property type="match status" value="1"/>
</dbReference>
<dbReference type="Pfam" id="PF23500">
    <property type="entry name" value="DUF7133"/>
    <property type="match status" value="1"/>
</dbReference>
<gene>
    <name evidence="6" type="ORF">M6D89_07250</name>
</gene>
<evidence type="ECO:0000256" key="3">
    <source>
        <dbReference type="ARBA" id="ARBA00023004"/>
    </source>
</evidence>
<dbReference type="GO" id="GO:0046872">
    <property type="term" value="F:metal ion binding"/>
    <property type="evidence" value="ECO:0007669"/>
    <property type="project" value="UniProtKB-KW"/>
</dbReference>
<dbReference type="SUPFAM" id="SSF63829">
    <property type="entry name" value="Calcium-dependent phosphotriesterase"/>
    <property type="match status" value="1"/>
</dbReference>
<dbReference type="Proteomes" id="UP001139319">
    <property type="component" value="Unassembled WGS sequence"/>
</dbReference>
<keyword evidence="7" id="KW-1185">Reference proteome</keyword>
<dbReference type="PANTHER" id="PTHR33546:SF1">
    <property type="entry name" value="LARGE, MULTIFUNCTIONAL SECRETED PROTEIN"/>
    <property type="match status" value="1"/>
</dbReference>
<proteinExistence type="predicted"/>
<comment type="caution">
    <text evidence="6">The sequence shown here is derived from an EMBL/GenBank/DDBJ whole genome shotgun (WGS) entry which is preliminary data.</text>
</comment>
<evidence type="ECO:0000259" key="5">
    <source>
        <dbReference type="PROSITE" id="PS51007"/>
    </source>
</evidence>
<dbReference type="Gene3D" id="1.10.760.10">
    <property type="entry name" value="Cytochrome c-like domain"/>
    <property type="match status" value="2"/>
</dbReference>
<dbReference type="Pfam" id="PF06283">
    <property type="entry name" value="ThuA"/>
    <property type="match status" value="1"/>
</dbReference>
<evidence type="ECO:0000256" key="1">
    <source>
        <dbReference type="ARBA" id="ARBA00022617"/>
    </source>
</evidence>
<dbReference type="InterPro" id="IPR036909">
    <property type="entry name" value="Cyt_c-like_dom_sf"/>
</dbReference>
<dbReference type="InterPro" id="IPR013428">
    <property type="entry name" value="Membrane-bound_put_N"/>
</dbReference>
<dbReference type="SUPFAM" id="SSF52317">
    <property type="entry name" value="Class I glutamine amidotransferase-like"/>
    <property type="match status" value="1"/>
</dbReference>
<protein>
    <submittedName>
        <fullName evidence="6">ThuA domain-containing protein</fullName>
    </submittedName>
</protein>
<dbReference type="InterPro" id="IPR029062">
    <property type="entry name" value="Class_I_gatase-like"/>
</dbReference>
<dbReference type="SUPFAM" id="SSF48371">
    <property type="entry name" value="ARM repeat"/>
    <property type="match status" value="1"/>
</dbReference>
<evidence type="ECO:0000256" key="4">
    <source>
        <dbReference type="PROSITE-ProRule" id="PRU00433"/>
    </source>
</evidence>
<reference evidence="6" key="1">
    <citation type="submission" date="2022-05" db="EMBL/GenBank/DDBJ databases">
        <authorList>
            <person name="Sun H.-N."/>
        </authorList>
    </citation>
    <scope>NUCLEOTIDE SEQUENCE</scope>
    <source>
        <strain evidence="6">HB14</strain>
    </source>
</reference>
<dbReference type="InterPro" id="IPR016024">
    <property type="entry name" value="ARM-type_fold"/>
</dbReference>
<dbReference type="InterPro" id="IPR009056">
    <property type="entry name" value="Cyt_c-like_dom"/>
</dbReference>
<dbReference type="Gene3D" id="1.25.10.10">
    <property type="entry name" value="Leucine-rich Repeat Variant"/>
    <property type="match status" value="1"/>
</dbReference>
<dbReference type="GO" id="GO:0009055">
    <property type="term" value="F:electron transfer activity"/>
    <property type="evidence" value="ECO:0007669"/>
    <property type="project" value="InterPro"/>
</dbReference>
<dbReference type="PROSITE" id="PS51007">
    <property type="entry name" value="CYTC"/>
    <property type="match status" value="2"/>
</dbReference>
<accession>A0A9X2I444</accession>
<dbReference type="InterPro" id="IPR029010">
    <property type="entry name" value="ThuA-like"/>
</dbReference>
<dbReference type="Gene3D" id="2.120.10.30">
    <property type="entry name" value="TolB, C-terminal domain"/>
    <property type="match status" value="1"/>
</dbReference>
<keyword evidence="2 4" id="KW-0479">Metal-binding</keyword>
<keyword evidence="1 4" id="KW-0349">Heme</keyword>
<dbReference type="GO" id="GO:0020037">
    <property type="term" value="F:heme binding"/>
    <property type="evidence" value="ECO:0007669"/>
    <property type="project" value="InterPro"/>
</dbReference>
<dbReference type="InterPro" id="IPR011042">
    <property type="entry name" value="6-blade_b-propeller_TolB-like"/>
</dbReference>
<feature type="domain" description="Cytochrome c" evidence="5">
    <location>
        <begin position="1084"/>
        <end position="1171"/>
    </location>
</feature>
<feature type="domain" description="Cytochrome c" evidence="5">
    <location>
        <begin position="982"/>
        <end position="1074"/>
    </location>
</feature>
<name>A0A9X2I444_9GAMM</name>
<dbReference type="AlphaFoldDB" id="A0A9X2I444"/>
<dbReference type="Gene3D" id="3.40.50.880">
    <property type="match status" value="1"/>
</dbReference>
<keyword evidence="3 4" id="KW-0408">Iron</keyword>
<evidence type="ECO:0000313" key="6">
    <source>
        <dbReference type="EMBL" id="MCP8899092.1"/>
    </source>
</evidence>
<dbReference type="RefSeq" id="WP_253967351.1">
    <property type="nucleotide sequence ID" value="NZ_JAMFTH010000001.1"/>
</dbReference>
<organism evidence="6 7">
    <name type="scientific">Gilvimarinus xylanilyticus</name>
    <dbReference type="NCBI Taxonomy" id="2944139"/>
    <lineage>
        <taxon>Bacteria</taxon>
        <taxon>Pseudomonadati</taxon>
        <taxon>Pseudomonadota</taxon>
        <taxon>Gammaproteobacteria</taxon>
        <taxon>Cellvibrionales</taxon>
        <taxon>Cellvibrionaceae</taxon>
        <taxon>Gilvimarinus</taxon>
    </lineage>
</organism>
<reference evidence="6" key="2">
    <citation type="submission" date="2023-01" db="EMBL/GenBank/DDBJ databases">
        <title>Gilvimarinus xylanilyticus HB14 isolated from Caulerpa lentillifera aquaculture base in Hainan, China.</title>
        <authorList>
            <person name="Zhang Y.-J."/>
        </authorList>
    </citation>
    <scope>NUCLEOTIDE SEQUENCE</scope>
    <source>
        <strain evidence="6">HB14</strain>
    </source>
</reference>
<sequence length="1173" mass="129433">MLTMALWGSLLAACSNEQADTQNPSKTISAEDGVINLLFIGHDQRRDTGGYHLSHINAPLFNQSLGREKINMEYVEDLSRLSAEGLEDVDAVMLYANYGEISPEREQALLNYVENGGAFLPVHSASACFGHSDAFVDLVGARFKSHGAGEFTATIAPGQEDHPVMEGFNTFETWDETYAHSDHNEESRTVLMQREQEPWTWTREQGEGRVFYTAYGHDERTWSQPAFHDLLIRGILWAVGDEKREANRALVDTLPEGEYRDELTIPNYRRVEPAPQFQEAFTAEQSMALTMVSEGFELQLFVSEPDIINPMAFTWDEQGRLFVVESVDYPNDRTDGEDGKDRISMCEDTDGDGRADHCQVFADKLSVPTGIMAYDGGFIVSQAPDFLFLKDTTGDGKADLRKVLNSGWGTDDTHAGPSNLKYGHDNHLWGAVGYSEAPEDENGESFQNGLYRMDLDGSNIEPVAQLSNNTWGLAFNEEFEVFGSTANGAPIWHVPLWRSYVYGRQKEVAPQMAAQIDEFGQIFPVTYNYLQVDNIGRYTAGSGLNIYTARAFPQRFWNRGAFIGEPTAHLLGQFALEPQDNSVGYRAQNLGSIIASVDEWLSPVHMEVGPDGQLWVADWYNFIIQHNPIPDQESAGFDAEKGAGNAHVNPLRDRKRGRIYRLVAKDSPTYEPLDLSEADTATLVETLANDNMFWRLTAQRKLVTEQRTDAIPALKMLLTGTPRSDALGLDVASIHAIWALHGLGAFSATSSDTQAAVQAALNHPSDATRKNAVQALVDNATPADLALAAQALDDADPRARLWALLALSEQAPSENAGKQLLQMRTQLAVDEWSAQAFTLAALKHGDFYWQAMNDADIVVVGDFLQGFKNLEQTPEYLVAQRTLQAEADDLTSTLQSWRGLPSGRLGLMSVAALDVWRERGAEPSAAELASLQALVNEVDAQAQMALKLRSSGLDLNFAKVEDEAYAEYHARHVFEPEVWRWGSTSWGETLYGQHCAGCHGGNAVGDPAQAAPPLAGIENWYAQTQLQKFHAGVRGTHFRDPNGISMRAALEFLKAEPQPNSPISSLARYLESLERDEQPATIEGNPAQGALHYTACAACHGVQGQGNRELGAPALAGQADWYLLTQLRNYRSGARGGDPRDPVGQQMASFAKMLPDEQALKDVVSYIRTLERQ</sequence>
<evidence type="ECO:0000313" key="7">
    <source>
        <dbReference type="Proteomes" id="UP001139319"/>
    </source>
</evidence>